<dbReference type="Pfam" id="PF00646">
    <property type="entry name" value="F-box"/>
    <property type="match status" value="1"/>
</dbReference>
<dbReference type="InterPro" id="IPR053222">
    <property type="entry name" value="Zygotic_Embryogenesis-Asso"/>
</dbReference>
<reference evidence="3" key="1">
    <citation type="submission" date="2011-07" db="EMBL/GenBank/DDBJ databases">
        <authorList>
            <consortium name="Caenorhabditis brenneri Sequencing and Analysis Consortium"/>
            <person name="Wilson R.K."/>
        </authorList>
    </citation>
    <scope>NUCLEOTIDE SEQUENCE [LARGE SCALE GENOMIC DNA]</scope>
    <source>
        <strain evidence="3">PB2801</strain>
    </source>
</reference>
<dbReference type="PROSITE" id="PS50181">
    <property type="entry name" value="FBOX"/>
    <property type="match status" value="1"/>
</dbReference>
<dbReference type="OMA" id="WNANELG"/>
<dbReference type="PANTHER" id="PTHR22899">
    <property type="entry name" value="CYCLIN-RELATED F-BOX FAMILY"/>
    <property type="match status" value="1"/>
</dbReference>
<dbReference type="AlphaFoldDB" id="G0MC53"/>
<evidence type="ECO:0000259" key="1">
    <source>
        <dbReference type="PROSITE" id="PS50181"/>
    </source>
</evidence>
<evidence type="ECO:0000313" key="2">
    <source>
        <dbReference type="EMBL" id="EGT45785.1"/>
    </source>
</evidence>
<dbReference type="EMBL" id="GL379789">
    <property type="protein sequence ID" value="EGT45785.1"/>
    <property type="molecule type" value="Genomic_DNA"/>
</dbReference>
<name>G0MC53_CAEBE</name>
<dbReference type="OrthoDB" id="5907421at2759"/>
<keyword evidence="3" id="KW-1185">Reference proteome</keyword>
<dbReference type="InterPro" id="IPR001810">
    <property type="entry name" value="F-box_dom"/>
</dbReference>
<dbReference type="InterPro" id="IPR012885">
    <property type="entry name" value="F-box_Sdz-33"/>
</dbReference>
<gene>
    <name evidence="2" type="ORF">CAEBREN_02105</name>
</gene>
<dbReference type="Proteomes" id="UP000008068">
    <property type="component" value="Unassembled WGS sequence"/>
</dbReference>
<sequence>MMFNDDDAPEATFPLLGLPDQVIRDVIDCMDPREVIGFSLISNKTALLVQSVNNTSLPPDVEVTSTVEVSVQNSYDIHGLYYFRFYDSEQLPFGGTSTQPLKELYPPGYVRVYWNANELGKFEKKEFTLRNWMDHISKIFNQPKINSLEYKPKVFSAQSVKETFPEFDEFVMLCCAEEYERMMKIFNYSKSIQVVGGRSYLNKESEAIPKVFIQNWERAETEIHLKISLDDLLICNAQSLTISELYVTNKGLNTFLKCWMKGACPNLKHAKLRAFTDKKLDLDIVWKGIKRQNAPENRTNWCRTCKYWDFMAFDGGVNIKRNDGTVATILIEVIHPYEGCFLKMFVQH</sequence>
<accession>G0MC53</accession>
<evidence type="ECO:0000313" key="3">
    <source>
        <dbReference type="Proteomes" id="UP000008068"/>
    </source>
</evidence>
<organism evidence="3">
    <name type="scientific">Caenorhabditis brenneri</name>
    <name type="common">Nematode worm</name>
    <dbReference type="NCBI Taxonomy" id="135651"/>
    <lineage>
        <taxon>Eukaryota</taxon>
        <taxon>Metazoa</taxon>
        <taxon>Ecdysozoa</taxon>
        <taxon>Nematoda</taxon>
        <taxon>Chromadorea</taxon>
        <taxon>Rhabditida</taxon>
        <taxon>Rhabditina</taxon>
        <taxon>Rhabditomorpha</taxon>
        <taxon>Rhabditoidea</taxon>
        <taxon>Rhabditidae</taxon>
        <taxon>Peloderinae</taxon>
        <taxon>Caenorhabditis</taxon>
    </lineage>
</organism>
<feature type="domain" description="F-box" evidence="1">
    <location>
        <begin position="12"/>
        <end position="53"/>
    </location>
</feature>
<dbReference type="InParanoid" id="G0MC53"/>
<dbReference type="eggNOG" id="ENOG502TK02">
    <property type="taxonomic scope" value="Eukaryota"/>
</dbReference>
<proteinExistence type="predicted"/>
<dbReference type="Pfam" id="PF07735">
    <property type="entry name" value="FBA_2"/>
    <property type="match status" value="1"/>
</dbReference>
<dbReference type="HOGENOM" id="CLU_028840_0_1_1"/>
<dbReference type="PANTHER" id="PTHR22899:SF0">
    <property type="entry name" value="F-BOX ASSOCIATED DOMAIN-CONTAINING PROTEIN-RELATED"/>
    <property type="match status" value="1"/>
</dbReference>
<protein>
    <recommendedName>
        <fullName evidence="1">F-box domain-containing protein</fullName>
    </recommendedName>
</protein>